<gene>
    <name evidence="1" type="ORF">A5630_23640</name>
</gene>
<dbReference type="OrthoDB" id="4732176at2"/>
<sequence length="166" mass="17658">MGLPDWSRPKILLALLAVAVPIFVLIAINKADSSNDPPQQEASADCRQVDQAVRHWAEALPAIQFGLTRSADAAAIVRDSTTAAAAVRSDAASITDMSLRDKVTALADKLDMVSRGKPSAPPDWRPDQTFMDGYHPMMTLVHQLKVACPNVGNDPAPAAPPALPTN</sequence>
<dbReference type="Proteomes" id="UP000093898">
    <property type="component" value="Unassembled WGS sequence"/>
</dbReference>
<protein>
    <submittedName>
        <fullName evidence="1">Uncharacterized protein</fullName>
    </submittedName>
</protein>
<organism evidence="1 2">
    <name type="scientific">Mycolicibacterium mucogenicum</name>
    <name type="common">Mycobacterium mucogenicum</name>
    <dbReference type="NCBI Taxonomy" id="56689"/>
    <lineage>
        <taxon>Bacteria</taxon>
        <taxon>Bacillati</taxon>
        <taxon>Actinomycetota</taxon>
        <taxon>Actinomycetes</taxon>
        <taxon>Mycobacteriales</taxon>
        <taxon>Mycobacteriaceae</taxon>
        <taxon>Mycolicibacterium</taxon>
    </lineage>
</organism>
<name>A0A1A3H0C9_MYCMU</name>
<dbReference type="EMBL" id="LZLC01000140">
    <property type="protein sequence ID" value="OBJ41059.1"/>
    <property type="molecule type" value="Genomic_DNA"/>
</dbReference>
<evidence type="ECO:0000313" key="1">
    <source>
        <dbReference type="EMBL" id="OBJ41059.1"/>
    </source>
</evidence>
<accession>A0A1A3H0C9</accession>
<evidence type="ECO:0000313" key="2">
    <source>
        <dbReference type="Proteomes" id="UP000093898"/>
    </source>
</evidence>
<dbReference type="AlphaFoldDB" id="A0A1A3H0C9"/>
<reference evidence="1 2" key="1">
    <citation type="submission" date="2016-06" db="EMBL/GenBank/DDBJ databases">
        <authorList>
            <person name="Kjaerup R.B."/>
            <person name="Dalgaard T.S."/>
            <person name="Juul-Madsen H.R."/>
        </authorList>
    </citation>
    <scope>NUCLEOTIDE SEQUENCE [LARGE SCALE GENOMIC DNA]</scope>
    <source>
        <strain evidence="1 2">1127319.6</strain>
    </source>
</reference>
<dbReference type="RefSeq" id="WP_064981790.1">
    <property type="nucleotide sequence ID" value="NZ_LZLC01000140.1"/>
</dbReference>
<proteinExistence type="predicted"/>
<comment type="caution">
    <text evidence="1">The sequence shown here is derived from an EMBL/GenBank/DDBJ whole genome shotgun (WGS) entry which is preliminary data.</text>
</comment>